<comment type="caution">
    <text evidence="2">The sequence shown here is derived from an EMBL/GenBank/DDBJ whole genome shotgun (WGS) entry which is preliminary data.</text>
</comment>
<dbReference type="SUPFAM" id="SSF53098">
    <property type="entry name" value="Ribonuclease H-like"/>
    <property type="match status" value="1"/>
</dbReference>
<dbReference type="Gene3D" id="3.30.420.10">
    <property type="entry name" value="Ribonuclease H-like superfamily/Ribonuclease H"/>
    <property type="match status" value="1"/>
</dbReference>
<keyword evidence="3" id="KW-1185">Reference proteome</keyword>
<dbReference type="PANTHER" id="PTHR30231">
    <property type="entry name" value="DNA POLYMERASE III SUBUNIT EPSILON"/>
    <property type="match status" value="1"/>
</dbReference>
<dbReference type="InterPro" id="IPR036397">
    <property type="entry name" value="RNaseH_sf"/>
</dbReference>
<dbReference type="EMBL" id="BAABBF010000005">
    <property type="protein sequence ID" value="GAA3713292.1"/>
    <property type="molecule type" value="Genomic_DNA"/>
</dbReference>
<dbReference type="PANTHER" id="PTHR30231:SF42">
    <property type="entry name" value="EXONUCLEASE"/>
    <property type="match status" value="1"/>
</dbReference>
<protein>
    <recommendedName>
        <fullName evidence="1">Exonuclease domain-containing protein</fullName>
    </recommendedName>
</protein>
<feature type="domain" description="Exonuclease" evidence="1">
    <location>
        <begin position="19"/>
        <end position="181"/>
    </location>
</feature>
<gene>
    <name evidence="2" type="ORF">GCM10022268_22590</name>
</gene>
<sequence length="298" mass="31752">MAGRLTDADQMRDAATEPDFVVIDVETACARVSSICQIGIVGFRDGREVFSYETLLDPCDEFHAVNTRIHGIAAHHVAGQPNFAQVHAIVDGHLAGRITVAHSYFDKGALHAACLVHDRPSIETRWLDSVRVARLAWPDLENHRLGGLARYLGIAHRHHDALSDARAAGWVIVKAIDHTGLSLADWMAPPRQPGPPPPAAADGPLRGERIAILGEPRDGPLAHQLAARGGTIMAAMGLTTTMLVIAAAAPFPPSITNATAYRRAMKAIAAGRSVTIVSAAALRRTGFDPRPFRSPGAG</sequence>
<proteinExistence type="predicted"/>
<dbReference type="Proteomes" id="UP001500523">
    <property type="component" value="Unassembled WGS sequence"/>
</dbReference>
<evidence type="ECO:0000313" key="3">
    <source>
        <dbReference type="Proteomes" id="UP001500523"/>
    </source>
</evidence>
<dbReference type="SMART" id="SM00479">
    <property type="entry name" value="EXOIII"/>
    <property type="match status" value="1"/>
</dbReference>
<dbReference type="InterPro" id="IPR013520">
    <property type="entry name" value="Ribonucl_H"/>
</dbReference>
<reference evidence="3" key="1">
    <citation type="journal article" date="2019" name="Int. J. Syst. Evol. Microbiol.">
        <title>The Global Catalogue of Microorganisms (GCM) 10K type strain sequencing project: providing services to taxonomists for standard genome sequencing and annotation.</title>
        <authorList>
            <consortium name="The Broad Institute Genomics Platform"/>
            <consortium name="The Broad Institute Genome Sequencing Center for Infectious Disease"/>
            <person name="Wu L."/>
            <person name="Ma J."/>
        </authorList>
    </citation>
    <scope>NUCLEOTIDE SEQUENCE [LARGE SCALE GENOMIC DNA]</scope>
    <source>
        <strain evidence="3">JCM 17498</strain>
    </source>
</reference>
<accession>A0ABP7E4N8</accession>
<evidence type="ECO:0000259" key="1">
    <source>
        <dbReference type="SMART" id="SM00479"/>
    </source>
</evidence>
<name>A0ABP7E4N8_9SPHN</name>
<evidence type="ECO:0000313" key="2">
    <source>
        <dbReference type="EMBL" id="GAA3713292.1"/>
    </source>
</evidence>
<organism evidence="2 3">
    <name type="scientific">Sphingomonas cynarae</name>
    <dbReference type="NCBI Taxonomy" id="930197"/>
    <lineage>
        <taxon>Bacteria</taxon>
        <taxon>Pseudomonadati</taxon>
        <taxon>Pseudomonadota</taxon>
        <taxon>Alphaproteobacteria</taxon>
        <taxon>Sphingomonadales</taxon>
        <taxon>Sphingomonadaceae</taxon>
        <taxon>Sphingomonas</taxon>
    </lineage>
</organism>
<dbReference type="Pfam" id="PF00929">
    <property type="entry name" value="RNase_T"/>
    <property type="match status" value="1"/>
</dbReference>
<dbReference type="InterPro" id="IPR012337">
    <property type="entry name" value="RNaseH-like_sf"/>
</dbReference>